<accession>A0ABT2MNT6</accession>
<comment type="caution">
    <text evidence="1">The sequence shown here is derived from an EMBL/GenBank/DDBJ whole genome shotgun (WGS) entry which is preliminary data.</text>
</comment>
<keyword evidence="2" id="KW-1185">Reference proteome</keyword>
<dbReference type="RefSeq" id="WP_368006054.1">
    <property type="nucleotide sequence ID" value="NZ_JAMXFF010000010.1"/>
</dbReference>
<dbReference type="Proteomes" id="UP001525890">
    <property type="component" value="Unassembled WGS sequence"/>
</dbReference>
<dbReference type="EMBL" id="JAMXFF010000010">
    <property type="protein sequence ID" value="MCT7966409.1"/>
    <property type="molecule type" value="Genomic_DNA"/>
</dbReference>
<evidence type="ECO:0000313" key="1">
    <source>
        <dbReference type="EMBL" id="MCT7966409.1"/>
    </source>
</evidence>
<proteinExistence type="predicted"/>
<name>A0ABT2MNT6_9CYAN</name>
<organism evidence="1 2">
    <name type="scientific">Laspinema palackyanum D2a</name>
    <dbReference type="NCBI Taxonomy" id="2953684"/>
    <lineage>
        <taxon>Bacteria</taxon>
        <taxon>Bacillati</taxon>
        <taxon>Cyanobacteriota</taxon>
        <taxon>Cyanophyceae</taxon>
        <taxon>Oscillatoriophycideae</taxon>
        <taxon>Oscillatoriales</taxon>
        <taxon>Laspinemataceae</taxon>
        <taxon>Laspinema</taxon>
        <taxon>Laspinema palackyanum</taxon>
    </lineage>
</organism>
<reference evidence="1 2" key="1">
    <citation type="journal article" date="2022" name="Front. Microbiol.">
        <title>High genomic differentiation and limited gene flow indicate recent cryptic speciation within the genus Laspinema (cyanobacteria).</title>
        <authorList>
            <person name="Stanojkovic A."/>
            <person name="Skoupy S."/>
            <person name="Skaloud P."/>
            <person name="Dvorak P."/>
        </authorList>
    </citation>
    <scope>NUCLEOTIDE SEQUENCE [LARGE SCALE GENOMIC DNA]</scope>
    <source>
        <strain evidence="1 2">D2a</strain>
    </source>
</reference>
<evidence type="ECO:0000313" key="2">
    <source>
        <dbReference type="Proteomes" id="UP001525890"/>
    </source>
</evidence>
<protein>
    <submittedName>
        <fullName evidence="1">Uncharacterized protein</fullName>
    </submittedName>
</protein>
<sequence length="1012" mass="116416">MVNQLSGGNDGLQPVDYSYLLEQISRAIQGNNLFQLSGDRNRLRIKIDEIAGELAANAQVQNPLISANGVRSASVKFTPRIEEQFSQQIQQIQDQLRRHLQETMGSVEAIAQTVDQMSRELTQVQGTTGQLGFTFNFNQSSPPLQKDKLRLETNRPGSESRLKFHKVTLVVQNVDRFPSDLRQGIANYITTKLAPHDEGMQQQLLEVLDGLVQDEISYFDDLQKLVDTESLGKLNKEAKIIYLEHLAEHIETSDTLGMIYLNDLIRRLRLIEDYINDQEKADGDFEVNYGGVTVNYRDALSRAEVFDCLPIIPIIEGNLGEHTDREGGERQFIFGLKLKFGGPVQTHAGQEVFDYNLMLLDPNSPEHQEAISDETRRESFVRKVLVRLFIYYFVFASDCDPGKPDYNPDLEGNFDPCRLFDERVMPILRGSEEGPTNPKQGIFSGFVRGMNQRNVRSKIARLRSMLQNVIKRQRILPTRTYSRQINLRKGILQKDVNSALLGYFLDPEVERNSRAQLKYVTIGEPGLENKALCRLEASIKIEDIRYFPETEREQFTWNYQIAGIRMLAVVCTPNQGICWQQYRETFRNQPLILLDYDNTRLNPGGLNPSQTFIYRVTWTILAYICFDLILEKAPKSLFIPFLRLHEGTHERPLPTEKFLANLCKELSYLLSHQYRSNSQGIRLQNFNRHRLENGLRSLYSVLPKTFRVMESTSPLQLDKLAIVIVSSRESDAATNPQYRKTRIANVTGEIIGIQRSQPDTIQIERLQTFSDNYSLRRLYREPPILIDTVNQLYQQGYRHILYVAQAPYTSTLHITRGDRDEDLYFMSPPLITALMQNHPDLKIYPIFFDKYYVCKLGGPPVNAFVVQDTQQLTSLAQDPRQQAVVFLNLFNGISVGRPEDRFYNGVISYSTLLGEYYPQVMDDQSIRQDLIYDTPLKRDILQYLTLFHFSRFDRKTQQTLKLDPYENIIGEQSIGALSIFEHMTPRVEFNALAFLTQVKKVLDLRKATPGEG</sequence>
<gene>
    <name evidence="1" type="ORF">NG799_08700</name>
</gene>